<reference evidence="9" key="1">
    <citation type="journal article" date="2019" name="Int. J. Syst. Evol. Microbiol.">
        <title>The Global Catalogue of Microorganisms (GCM) 10K type strain sequencing project: providing services to taxonomists for standard genome sequencing and annotation.</title>
        <authorList>
            <consortium name="The Broad Institute Genomics Platform"/>
            <consortium name="The Broad Institute Genome Sequencing Center for Infectious Disease"/>
            <person name="Wu L."/>
            <person name="Ma J."/>
        </authorList>
    </citation>
    <scope>NUCLEOTIDE SEQUENCE [LARGE SCALE GENOMIC DNA]</scope>
    <source>
        <strain evidence="9">TISTR 1511</strain>
    </source>
</reference>
<evidence type="ECO:0000313" key="9">
    <source>
        <dbReference type="Proteomes" id="UP001597453"/>
    </source>
</evidence>
<feature type="transmembrane region" description="Helical" evidence="6">
    <location>
        <begin position="161"/>
        <end position="181"/>
    </location>
</feature>
<dbReference type="InterPro" id="IPR051401">
    <property type="entry name" value="GtrA_CellWall_Glycosyl"/>
</dbReference>
<evidence type="ECO:0000256" key="4">
    <source>
        <dbReference type="ARBA" id="ARBA00022989"/>
    </source>
</evidence>
<dbReference type="RefSeq" id="WP_110477072.1">
    <property type="nucleotide sequence ID" value="NZ_JBHUNF010000002.1"/>
</dbReference>
<feature type="transmembrane region" description="Helical" evidence="6">
    <location>
        <begin position="127"/>
        <end position="146"/>
    </location>
</feature>
<accession>A0ABW5RJA5</accession>
<organism evidence="8 9">
    <name type="scientific">Gulosibacter bifidus</name>
    <dbReference type="NCBI Taxonomy" id="272239"/>
    <lineage>
        <taxon>Bacteria</taxon>
        <taxon>Bacillati</taxon>
        <taxon>Actinomycetota</taxon>
        <taxon>Actinomycetes</taxon>
        <taxon>Micrococcales</taxon>
        <taxon>Microbacteriaceae</taxon>
        <taxon>Gulosibacter</taxon>
    </lineage>
</organism>
<evidence type="ECO:0000256" key="3">
    <source>
        <dbReference type="ARBA" id="ARBA00022692"/>
    </source>
</evidence>
<keyword evidence="3 6" id="KW-0812">Transmembrane</keyword>
<keyword evidence="5 6" id="KW-0472">Membrane</keyword>
<keyword evidence="4 6" id="KW-1133">Transmembrane helix</keyword>
<feature type="domain" description="GtrA/DPMS transmembrane" evidence="7">
    <location>
        <begin position="56"/>
        <end position="182"/>
    </location>
</feature>
<protein>
    <submittedName>
        <fullName evidence="8">GtrA family protein</fullName>
    </submittedName>
</protein>
<evidence type="ECO:0000256" key="1">
    <source>
        <dbReference type="ARBA" id="ARBA00004141"/>
    </source>
</evidence>
<evidence type="ECO:0000313" key="8">
    <source>
        <dbReference type="EMBL" id="MFD2674589.1"/>
    </source>
</evidence>
<dbReference type="EMBL" id="JBHUNF010000002">
    <property type="protein sequence ID" value="MFD2674589.1"/>
    <property type="molecule type" value="Genomic_DNA"/>
</dbReference>
<sequence length="196" mass="22195">MRNSSELPEWQDCPNPQSGPIAIIAANESDAQIHPQHHPVRWSGAWWKALTSQFMKFGLVGGLGIVVDLGVFNALRLTVLAPEVVGWGPMAANVIGTLVAIAFNWVGNRLWTFRHERHHKSTWHEAMEFLLVSLAGMIISLIPLWVTHYMLEWTTPLADNLSKIVGIGVGSLFRFALYRWWVYSPKRIQRHEHASL</sequence>
<dbReference type="Proteomes" id="UP001597453">
    <property type="component" value="Unassembled WGS sequence"/>
</dbReference>
<comment type="similarity">
    <text evidence="2">Belongs to the GtrA family.</text>
</comment>
<dbReference type="PANTHER" id="PTHR38459">
    <property type="entry name" value="PROPHAGE BACTOPRENOL-LINKED GLUCOSE TRANSLOCASE HOMOLOG"/>
    <property type="match status" value="1"/>
</dbReference>
<comment type="caution">
    <text evidence="8">The sequence shown here is derived from an EMBL/GenBank/DDBJ whole genome shotgun (WGS) entry which is preliminary data.</text>
</comment>
<comment type="subcellular location">
    <subcellularLocation>
        <location evidence="1">Membrane</location>
        <topology evidence="1">Multi-pass membrane protein</topology>
    </subcellularLocation>
</comment>
<dbReference type="InterPro" id="IPR007267">
    <property type="entry name" value="GtrA_DPMS_TM"/>
</dbReference>
<evidence type="ECO:0000256" key="6">
    <source>
        <dbReference type="SAM" id="Phobius"/>
    </source>
</evidence>
<evidence type="ECO:0000256" key="2">
    <source>
        <dbReference type="ARBA" id="ARBA00009399"/>
    </source>
</evidence>
<evidence type="ECO:0000259" key="7">
    <source>
        <dbReference type="Pfam" id="PF04138"/>
    </source>
</evidence>
<feature type="transmembrane region" description="Helical" evidence="6">
    <location>
        <begin position="87"/>
        <end position="106"/>
    </location>
</feature>
<proteinExistence type="inferred from homology"/>
<evidence type="ECO:0000256" key="5">
    <source>
        <dbReference type="ARBA" id="ARBA00023136"/>
    </source>
</evidence>
<dbReference type="Pfam" id="PF04138">
    <property type="entry name" value="GtrA_DPMS_TM"/>
    <property type="match status" value="1"/>
</dbReference>
<gene>
    <name evidence="8" type="ORF">ACFSUQ_04650</name>
</gene>
<dbReference type="PANTHER" id="PTHR38459:SF1">
    <property type="entry name" value="PROPHAGE BACTOPRENOL-LINKED GLUCOSE TRANSLOCASE HOMOLOG"/>
    <property type="match status" value="1"/>
</dbReference>
<feature type="transmembrane region" description="Helical" evidence="6">
    <location>
        <begin position="57"/>
        <end position="75"/>
    </location>
</feature>
<name>A0ABW5RJA5_9MICO</name>
<keyword evidence="9" id="KW-1185">Reference proteome</keyword>